<dbReference type="SUPFAM" id="SSF50447">
    <property type="entry name" value="Translation proteins"/>
    <property type="match status" value="2"/>
</dbReference>
<reference evidence="13 14" key="1">
    <citation type="journal article" date="2023" name="Elife">
        <title>Identification of key yeast species and microbe-microbe interactions impacting larval growth of Drosophila in the wild.</title>
        <authorList>
            <person name="Mure A."/>
            <person name="Sugiura Y."/>
            <person name="Maeda R."/>
            <person name="Honda K."/>
            <person name="Sakurai N."/>
            <person name="Takahashi Y."/>
            <person name="Watada M."/>
            <person name="Katoh T."/>
            <person name="Gotoh A."/>
            <person name="Gotoh Y."/>
            <person name="Taniguchi I."/>
            <person name="Nakamura K."/>
            <person name="Hayashi T."/>
            <person name="Katayama T."/>
            <person name="Uemura T."/>
            <person name="Hattori Y."/>
        </authorList>
    </citation>
    <scope>NUCLEOTIDE SEQUENCE [LARGE SCALE GENOMIC DNA]</scope>
    <source>
        <strain evidence="13 14">SC-9</strain>
    </source>
</reference>
<comment type="caution">
    <text evidence="13">The sequence shown here is derived from an EMBL/GenBank/DDBJ whole genome shotgun (WGS) entry which is preliminary data.</text>
</comment>
<protein>
    <recommendedName>
        <fullName evidence="10">Translation initiation factor IF-2, mitochondrial</fullName>
    </recommendedName>
</protein>
<name>A0AAV5QR67_9ASCO</name>
<dbReference type="Pfam" id="PF22042">
    <property type="entry name" value="EF-G_D2"/>
    <property type="match status" value="1"/>
</dbReference>
<dbReference type="CDD" id="cd03702">
    <property type="entry name" value="IF2_mtIF2_II"/>
    <property type="match status" value="1"/>
</dbReference>
<dbReference type="InterPro" id="IPR000178">
    <property type="entry name" value="TF_IF2_bacterial-like"/>
</dbReference>
<dbReference type="FunFam" id="3.40.50.10050:FF:000001">
    <property type="entry name" value="Translation initiation factor IF-2"/>
    <property type="match status" value="1"/>
</dbReference>
<dbReference type="PROSITE" id="PS51722">
    <property type="entry name" value="G_TR_2"/>
    <property type="match status" value="1"/>
</dbReference>
<gene>
    <name evidence="13" type="ORF">DASC09_046080</name>
</gene>
<accession>A0AAV5QR67</accession>
<dbReference type="InterPro" id="IPR009000">
    <property type="entry name" value="Transl_B-barrel_sf"/>
</dbReference>
<dbReference type="Gene3D" id="2.40.30.10">
    <property type="entry name" value="Translation factors"/>
    <property type="match status" value="2"/>
</dbReference>
<dbReference type="SUPFAM" id="SSF52540">
    <property type="entry name" value="P-loop containing nucleoside triphosphate hydrolases"/>
    <property type="match status" value="1"/>
</dbReference>
<dbReference type="FunFam" id="2.40.30.10:FF:000008">
    <property type="entry name" value="Translation initiation factor IF-2"/>
    <property type="match status" value="1"/>
</dbReference>
<dbReference type="InterPro" id="IPR005225">
    <property type="entry name" value="Small_GTP-bd"/>
</dbReference>
<dbReference type="InterPro" id="IPR000795">
    <property type="entry name" value="T_Tr_GTP-bd_dom"/>
</dbReference>
<evidence type="ECO:0000256" key="2">
    <source>
        <dbReference type="ARBA" id="ARBA00007733"/>
    </source>
</evidence>
<evidence type="ECO:0000256" key="4">
    <source>
        <dbReference type="ARBA" id="ARBA00022741"/>
    </source>
</evidence>
<dbReference type="InterPro" id="IPR027417">
    <property type="entry name" value="P-loop_NTPase"/>
</dbReference>
<dbReference type="Proteomes" id="UP001360560">
    <property type="component" value="Unassembled WGS sequence"/>
</dbReference>
<dbReference type="GO" id="GO:0003743">
    <property type="term" value="F:translation initiation factor activity"/>
    <property type="evidence" value="ECO:0007669"/>
    <property type="project" value="UniProtKB-KW"/>
</dbReference>
<dbReference type="FunFam" id="3.40.50.300:FF:000019">
    <property type="entry name" value="Translation initiation factor IF-2"/>
    <property type="match status" value="1"/>
</dbReference>
<evidence type="ECO:0000256" key="11">
    <source>
        <dbReference type="SAM" id="Coils"/>
    </source>
</evidence>
<dbReference type="PANTHER" id="PTHR43381:SF20">
    <property type="entry name" value="TRANSLATION INITIATION FACTOR IF-2, MITOCHONDRIAL"/>
    <property type="match status" value="1"/>
</dbReference>
<dbReference type="GeneID" id="90075258"/>
<keyword evidence="6" id="KW-0809">Transit peptide</keyword>
<dbReference type="Gene3D" id="3.40.50.10050">
    <property type="entry name" value="Translation initiation factor IF- 2, domain 3"/>
    <property type="match status" value="1"/>
</dbReference>
<evidence type="ECO:0000259" key="12">
    <source>
        <dbReference type="PROSITE" id="PS51722"/>
    </source>
</evidence>
<dbReference type="InterPro" id="IPR044145">
    <property type="entry name" value="IF2_II"/>
</dbReference>
<keyword evidence="14" id="KW-1185">Reference proteome</keyword>
<evidence type="ECO:0000256" key="1">
    <source>
        <dbReference type="ARBA" id="ARBA00004173"/>
    </source>
</evidence>
<keyword evidence="3 13" id="KW-0396">Initiation factor</keyword>
<feature type="coiled-coil region" evidence="11">
    <location>
        <begin position="412"/>
        <end position="439"/>
    </location>
</feature>
<dbReference type="SUPFAM" id="SSF52156">
    <property type="entry name" value="Initiation factor IF2/eIF5b, domain 3"/>
    <property type="match status" value="1"/>
</dbReference>
<evidence type="ECO:0000313" key="13">
    <source>
        <dbReference type="EMBL" id="GMM37283.1"/>
    </source>
</evidence>
<dbReference type="CDD" id="cd01887">
    <property type="entry name" value="IF2_eIF5B"/>
    <property type="match status" value="1"/>
</dbReference>
<keyword evidence="5" id="KW-0648">Protein biosynthesis</keyword>
<dbReference type="EMBL" id="BTFZ01000011">
    <property type="protein sequence ID" value="GMM37283.1"/>
    <property type="molecule type" value="Genomic_DNA"/>
</dbReference>
<dbReference type="InterPro" id="IPR036925">
    <property type="entry name" value="TIF_IF2_dom3_sf"/>
</dbReference>
<evidence type="ECO:0000256" key="6">
    <source>
        <dbReference type="ARBA" id="ARBA00022946"/>
    </source>
</evidence>
<organism evidence="13 14">
    <name type="scientific">Saccharomycopsis crataegensis</name>
    <dbReference type="NCBI Taxonomy" id="43959"/>
    <lineage>
        <taxon>Eukaryota</taxon>
        <taxon>Fungi</taxon>
        <taxon>Dikarya</taxon>
        <taxon>Ascomycota</taxon>
        <taxon>Saccharomycotina</taxon>
        <taxon>Saccharomycetes</taxon>
        <taxon>Saccharomycopsidaceae</taxon>
        <taxon>Saccharomycopsis</taxon>
    </lineage>
</organism>
<dbReference type="InterPro" id="IPR023115">
    <property type="entry name" value="TIF_IF2_dom3"/>
</dbReference>
<dbReference type="RefSeq" id="XP_064854279.1">
    <property type="nucleotide sequence ID" value="XM_064998207.1"/>
</dbReference>
<dbReference type="InterPro" id="IPR053905">
    <property type="entry name" value="EF-G-like_DII"/>
</dbReference>
<dbReference type="PANTHER" id="PTHR43381">
    <property type="entry name" value="TRANSLATION INITIATION FACTOR IF-2-RELATED"/>
    <property type="match status" value="1"/>
</dbReference>
<dbReference type="AlphaFoldDB" id="A0AAV5QR67"/>
<sequence>MLSSLRRSLAHKVLPVSLPRSAWCNYQLSRNTFSTSCAVLAKKKTKKISAPKSKSISISSFISVANLANQLGVRYNQLSKSLATLGFDDDQLGHDYILDHETAALVAEEFGFTIINDSIEKMDEKYDVQPAPPCEDLAKLKPRPPIVTIMGHVDHGKTTILDFLRKSSIVKGEFGGITQHIGAFSVTTPVSKKNITFLDTPGHAAFLKMRERGASVTDIVILVIAADDSVKPQTIEAIKHCQKSNANVVLAINKCDKPDAKPDKVLQDLTQHGIFAENYGGDIQAVRVSGLSGLNMDKLEEEVVALAEVLDLKAEFNGVPVEGHVIESQVKKGAGNVATVLVTRGSLKNGSIVVAGQTWGRVKSLKNEFNKTVKVATPSMPVEVYGWKQLPEAGDLVIEVPTEAKAKSVIDYRIERSRIQQQLKELDNINKQRILQKQESEREEKMKELLKFGLSPEDLRKKEIELFGDKEDVSDGPIQVPFIVKADVSGSSEAIQESISQIGNEEVMPEVLYEEVGSPTDSDLDRAESAGASVICFNVKVPKDVALKAQNRNIPIYEFTVIYHLIEEVTSILSSKLKPIIETNILGEAEVKAVFSITNPKNKKQFKIAGSKITSGTIERKNSVVVKRDGLVVFKGSLNAIKSGKDDASSMRKGSECGIHFKNWEDFQEGDTIEAYEEVEVPRYL</sequence>
<dbReference type="GO" id="GO:0005739">
    <property type="term" value="C:mitochondrion"/>
    <property type="evidence" value="ECO:0007669"/>
    <property type="project" value="UniProtKB-SubCell"/>
</dbReference>
<comment type="function">
    <text evidence="9">One of the essential components for the initiation of protein synthesis. Protects formylmethionyl-tRNA from spontaneous hydrolysis and promotes its binding to the 30S ribosomal subunits. Also involved in the hydrolysis of GTP during the formation of the 70S ribosomal complex.</text>
</comment>
<dbReference type="HAMAP" id="MF_00100_B">
    <property type="entry name" value="IF_2_B"/>
    <property type="match status" value="1"/>
</dbReference>
<dbReference type="NCBIfam" id="TIGR00231">
    <property type="entry name" value="small_GTP"/>
    <property type="match status" value="1"/>
</dbReference>
<dbReference type="GO" id="GO:0005525">
    <property type="term" value="F:GTP binding"/>
    <property type="evidence" value="ECO:0007669"/>
    <property type="project" value="UniProtKB-KW"/>
</dbReference>
<keyword evidence="11" id="KW-0175">Coiled coil</keyword>
<dbReference type="Gene3D" id="3.40.50.300">
    <property type="entry name" value="P-loop containing nucleotide triphosphate hydrolases"/>
    <property type="match status" value="1"/>
</dbReference>
<dbReference type="FunFam" id="2.40.30.10:FF:000007">
    <property type="entry name" value="Translation initiation factor IF-2"/>
    <property type="match status" value="1"/>
</dbReference>
<proteinExistence type="inferred from homology"/>
<keyword evidence="8" id="KW-0342">GTP-binding</keyword>
<comment type="similarity">
    <text evidence="2">Belongs to the TRAFAC class translation factor GTPase superfamily. Classic translation factor GTPase family. IF-2 subfamily.</text>
</comment>
<comment type="subcellular location">
    <subcellularLocation>
        <location evidence="1">Mitochondrion</location>
    </subcellularLocation>
</comment>
<keyword evidence="4" id="KW-0547">Nucleotide-binding</keyword>
<evidence type="ECO:0000313" key="14">
    <source>
        <dbReference type="Proteomes" id="UP001360560"/>
    </source>
</evidence>
<dbReference type="CDD" id="cd03692">
    <property type="entry name" value="mtIF2_IVc"/>
    <property type="match status" value="1"/>
</dbReference>
<dbReference type="Pfam" id="PF11987">
    <property type="entry name" value="IF-2"/>
    <property type="match status" value="1"/>
</dbReference>
<evidence type="ECO:0000256" key="9">
    <source>
        <dbReference type="ARBA" id="ARBA00025162"/>
    </source>
</evidence>
<dbReference type="InterPro" id="IPR015760">
    <property type="entry name" value="TIF_IF2"/>
</dbReference>
<dbReference type="GO" id="GO:0003924">
    <property type="term" value="F:GTPase activity"/>
    <property type="evidence" value="ECO:0007669"/>
    <property type="project" value="InterPro"/>
</dbReference>
<evidence type="ECO:0000256" key="10">
    <source>
        <dbReference type="ARBA" id="ARBA00044200"/>
    </source>
</evidence>
<evidence type="ECO:0000256" key="3">
    <source>
        <dbReference type="ARBA" id="ARBA00022540"/>
    </source>
</evidence>
<feature type="domain" description="Tr-type G" evidence="12">
    <location>
        <begin position="142"/>
        <end position="313"/>
    </location>
</feature>
<evidence type="ECO:0000256" key="7">
    <source>
        <dbReference type="ARBA" id="ARBA00023128"/>
    </source>
</evidence>
<keyword evidence="7" id="KW-0496">Mitochondrion</keyword>
<evidence type="ECO:0000256" key="5">
    <source>
        <dbReference type="ARBA" id="ARBA00022917"/>
    </source>
</evidence>
<dbReference type="Pfam" id="PF00009">
    <property type="entry name" value="GTP_EFTU"/>
    <property type="match status" value="1"/>
</dbReference>
<evidence type="ECO:0000256" key="8">
    <source>
        <dbReference type="ARBA" id="ARBA00023134"/>
    </source>
</evidence>